<keyword evidence="2" id="KW-1185">Reference proteome</keyword>
<evidence type="ECO:0000313" key="1">
    <source>
        <dbReference type="EMBL" id="CAH1451813.1"/>
    </source>
</evidence>
<accession>A0AAU9PPL9</accession>
<organism evidence="1 2">
    <name type="scientific">Lactuca virosa</name>
    <dbReference type="NCBI Taxonomy" id="75947"/>
    <lineage>
        <taxon>Eukaryota</taxon>
        <taxon>Viridiplantae</taxon>
        <taxon>Streptophyta</taxon>
        <taxon>Embryophyta</taxon>
        <taxon>Tracheophyta</taxon>
        <taxon>Spermatophyta</taxon>
        <taxon>Magnoliopsida</taxon>
        <taxon>eudicotyledons</taxon>
        <taxon>Gunneridae</taxon>
        <taxon>Pentapetalae</taxon>
        <taxon>asterids</taxon>
        <taxon>campanulids</taxon>
        <taxon>Asterales</taxon>
        <taxon>Asteraceae</taxon>
        <taxon>Cichorioideae</taxon>
        <taxon>Cichorieae</taxon>
        <taxon>Lactucinae</taxon>
        <taxon>Lactuca</taxon>
    </lineage>
</organism>
<proteinExistence type="predicted"/>
<protein>
    <submittedName>
        <fullName evidence="1">Uncharacterized protein</fullName>
    </submittedName>
</protein>
<dbReference type="Proteomes" id="UP001157418">
    <property type="component" value="Unassembled WGS sequence"/>
</dbReference>
<sequence length="219" mass="24806">MPGSVQQDAMRVHLSHTEQILYPQPYALRGVLRLLLPDPSATAHFIFPSSLHRLPFISAPNSLQTVGHFALLDPSHCSPPIHTVRGVCLIRQLFIMLTDYRLKTFFICFSLYLLPTLFASDSDRYRHRQESVDSSFILHPRFPVGFQLSHRCLHKSQVPVCFPPSVVHACLLFPQIQICWTKADDVDSCGTKPVIFSSTIGIASVILQERGVWILRCRT</sequence>
<comment type="caution">
    <text evidence="1">The sequence shown here is derived from an EMBL/GenBank/DDBJ whole genome shotgun (WGS) entry which is preliminary data.</text>
</comment>
<evidence type="ECO:0000313" key="2">
    <source>
        <dbReference type="Proteomes" id="UP001157418"/>
    </source>
</evidence>
<reference evidence="1 2" key="1">
    <citation type="submission" date="2022-01" db="EMBL/GenBank/DDBJ databases">
        <authorList>
            <person name="Xiong W."/>
            <person name="Schranz E."/>
        </authorList>
    </citation>
    <scope>NUCLEOTIDE SEQUENCE [LARGE SCALE GENOMIC DNA]</scope>
</reference>
<gene>
    <name evidence="1" type="ORF">LVIROSA_LOCUS37148</name>
</gene>
<name>A0AAU9PPL9_9ASTR</name>
<dbReference type="AlphaFoldDB" id="A0AAU9PPL9"/>
<dbReference type="EMBL" id="CAKMRJ010005745">
    <property type="protein sequence ID" value="CAH1451813.1"/>
    <property type="molecule type" value="Genomic_DNA"/>
</dbReference>